<dbReference type="GO" id="GO:0008658">
    <property type="term" value="F:penicillin binding"/>
    <property type="evidence" value="ECO:0007669"/>
    <property type="project" value="InterPro"/>
</dbReference>
<dbReference type="Proteomes" id="UP001199424">
    <property type="component" value="Unassembled WGS sequence"/>
</dbReference>
<keyword evidence="1" id="KW-0812">Transmembrane</keyword>
<dbReference type="InterPro" id="IPR012338">
    <property type="entry name" value="Beta-lactam/transpept-like"/>
</dbReference>
<comment type="caution">
    <text evidence="3">The sequence shown here is derived from an EMBL/GenBank/DDBJ whole genome shotgun (WGS) entry which is preliminary data.</text>
</comment>
<dbReference type="PANTHER" id="PTHR30627">
    <property type="entry name" value="PEPTIDOGLYCAN D,D-TRANSPEPTIDASE"/>
    <property type="match status" value="1"/>
</dbReference>
<feature type="transmembrane region" description="Helical" evidence="1">
    <location>
        <begin position="9"/>
        <end position="31"/>
    </location>
</feature>
<keyword evidence="4" id="KW-1185">Reference proteome</keyword>
<dbReference type="GO" id="GO:0071555">
    <property type="term" value="P:cell wall organization"/>
    <property type="evidence" value="ECO:0007669"/>
    <property type="project" value="TreeGrafter"/>
</dbReference>
<keyword evidence="1" id="KW-1133">Transmembrane helix</keyword>
<feature type="domain" description="Penicillin-binding protein transpeptidase" evidence="2">
    <location>
        <begin position="150"/>
        <end position="437"/>
    </location>
</feature>
<dbReference type="GO" id="GO:0005886">
    <property type="term" value="C:plasma membrane"/>
    <property type="evidence" value="ECO:0007669"/>
    <property type="project" value="TreeGrafter"/>
</dbReference>
<gene>
    <name evidence="3" type="ORF">LKD31_11425</name>
</gene>
<proteinExistence type="predicted"/>
<dbReference type="Gene3D" id="3.90.1310.10">
    <property type="entry name" value="Penicillin-binding protein 2a (Domain 2)"/>
    <property type="match status" value="1"/>
</dbReference>
<dbReference type="AlphaFoldDB" id="A0AAE3ANK3"/>
<dbReference type="EMBL" id="JAJEQC010000012">
    <property type="protein sequence ID" value="MCC2137616.1"/>
    <property type="molecule type" value="Genomic_DNA"/>
</dbReference>
<organism evidence="3 4">
    <name type="scientific">Hominenteromicrobium mulieris</name>
    <dbReference type="NCBI Taxonomy" id="2885357"/>
    <lineage>
        <taxon>Bacteria</taxon>
        <taxon>Bacillati</taxon>
        <taxon>Bacillota</taxon>
        <taxon>Clostridia</taxon>
        <taxon>Eubacteriales</taxon>
        <taxon>Oscillospiraceae</taxon>
        <taxon>Hominenteromicrobium</taxon>
    </lineage>
</organism>
<dbReference type="PANTHER" id="PTHR30627:SF24">
    <property type="entry name" value="PENICILLIN-BINDING PROTEIN 4B"/>
    <property type="match status" value="1"/>
</dbReference>
<reference evidence="3" key="1">
    <citation type="submission" date="2021-10" db="EMBL/GenBank/DDBJ databases">
        <title>Anaerobic single-cell dispensing facilitates the cultivation of human gut bacteria.</title>
        <authorList>
            <person name="Afrizal A."/>
        </authorList>
    </citation>
    <scope>NUCLEOTIDE SEQUENCE</scope>
    <source>
        <strain evidence="3">CLA-AA-H250</strain>
    </source>
</reference>
<evidence type="ECO:0000256" key="1">
    <source>
        <dbReference type="SAM" id="Phobius"/>
    </source>
</evidence>
<keyword evidence="1" id="KW-0472">Membrane</keyword>
<dbReference type="RefSeq" id="WP_308449799.1">
    <property type="nucleotide sequence ID" value="NZ_JAJEQC010000012.1"/>
</dbReference>
<protein>
    <submittedName>
        <fullName evidence="3">Penicillin-binding protein</fullName>
    </submittedName>
</protein>
<evidence type="ECO:0000259" key="2">
    <source>
        <dbReference type="Pfam" id="PF00905"/>
    </source>
</evidence>
<sequence>MKTTGFRSFVLYILLFAFCGGFVWFLINLALNGSTWATQPYNGHIYGDDTAVSAGTITDRSGMVLAKTEDGSRVYAESEDIRRALLHTVGDSSGYIGTAVQAVHRSQLVGYNPITGLARTVLSDLGNNLVLTVDANASAAAYNAFNGRNGSAFVYNYKTGEVLVKVSAPTYDPMNVPEDLNDNEEYNGVFLDHTLSSTYTPGSIFKLVTAAAAMEYLPDWDTRTYTCEEEMDIGSGKVTCLNYHGELNLEQALGYSCNLYFAQLAEDIGAENLKKKAEEMGFGKNFSFDSVTTDKSSTNLSSSTSAIDLAWSSVGQADVMANPYHMALLMGAIANGGSTPEPYLTGGKSRTSYTLTDSSTAASLHSMMRNNVVNYYGEYLFDGYSLCAKTGTAELDDKNPNCWIVGFSEDESTPYAFAVCVQEGTSGLYTAGEVVSAALNAITGN</sequence>
<evidence type="ECO:0000313" key="3">
    <source>
        <dbReference type="EMBL" id="MCC2137616.1"/>
    </source>
</evidence>
<dbReference type="GO" id="GO:0071972">
    <property type="term" value="F:peptidoglycan L,D-transpeptidase activity"/>
    <property type="evidence" value="ECO:0007669"/>
    <property type="project" value="TreeGrafter"/>
</dbReference>
<dbReference type="Gene3D" id="3.40.710.10">
    <property type="entry name" value="DD-peptidase/beta-lactamase superfamily"/>
    <property type="match status" value="1"/>
</dbReference>
<dbReference type="SUPFAM" id="SSF56601">
    <property type="entry name" value="beta-lactamase/transpeptidase-like"/>
    <property type="match status" value="1"/>
</dbReference>
<dbReference type="InterPro" id="IPR001460">
    <property type="entry name" value="PCN-bd_Tpept"/>
</dbReference>
<accession>A0AAE3ANK3</accession>
<evidence type="ECO:0000313" key="4">
    <source>
        <dbReference type="Proteomes" id="UP001199424"/>
    </source>
</evidence>
<name>A0AAE3ANK3_9FIRM</name>
<dbReference type="Pfam" id="PF00905">
    <property type="entry name" value="Transpeptidase"/>
    <property type="match status" value="1"/>
</dbReference>
<dbReference type="InterPro" id="IPR050515">
    <property type="entry name" value="Beta-lactam/transpept"/>
</dbReference>